<dbReference type="AlphaFoldDB" id="X8DNG3"/>
<reference evidence="2" key="1">
    <citation type="submission" date="2014-01" db="EMBL/GenBank/DDBJ databases">
        <authorList>
            <person name="Brown-Elliot B."/>
            <person name="Wallace R."/>
            <person name="Lenaerts A."/>
            <person name="Ordway D."/>
            <person name="DeGroote M.A."/>
            <person name="Parker T."/>
            <person name="Sizemore C."/>
            <person name="Tallon L.J."/>
            <person name="Sadzewicz L.K."/>
            <person name="Sengamalay N."/>
            <person name="Fraser C.M."/>
            <person name="Hine E."/>
            <person name="Shefchek K.A."/>
            <person name="Das S.P."/>
            <person name="Tettelin H."/>
        </authorList>
    </citation>
    <scope>NUCLEOTIDE SEQUENCE [LARGE SCALE GENOMIC DNA]</scope>
    <source>
        <strain evidence="2">4042</strain>
    </source>
</reference>
<organism evidence="2">
    <name type="scientific">Mycobacterium xenopi 4042</name>
    <dbReference type="NCBI Taxonomy" id="1299334"/>
    <lineage>
        <taxon>Bacteria</taxon>
        <taxon>Bacillati</taxon>
        <taxon>Actinomycetota</taxon>
        <taxon>Actinomycetes</taxon>
        <taxon>Mycobacteriales</taxon>
        <taxon>Mycobacteriaceae</taxon>
        <taxon>Mycobacterium</taxon>
    </lineage>
</organism>
<dbReference type="PATRIC" id="fig|1299334.3.peg.1695"/>
<comment type="caution">
    <text evidence="2">The sequence shown here is derived from an EMBL/GenBank/DDBJ whole genome shotgun (WGS) entry which is preliminary data.</text>
</comment>
<sequence length="130" mass="13835">MLGKLALRGSVEPGGNVPSRMASAIDVAICSSRRCRSGGENGVDWFIGSTNIVDATMNDELRSAAAPRWRGQPGRLEVWYATLSDPVTRAGCGCITKSWHLPADPHTGTAGRPGFRPTARRAPSGSDRSR</sequence>
<proteinExistence type="predicted"/>
<evidence type="ECO:0000313" key="2">
    <source>
        <dbReference type="EMBL" id="EUA69015.1"/>
    </source>
</evidence>
<protein>
    <submittedName>
        <fullName evidence="2">Uncharacterized protein</fullName>
    </submittedName>
</protein>
<accession>X8DNG3</accession>
<evidence type="ECO:0000256" key="1">
    <source>
        <dbReference type="SAM" id="MobiDB-lite"/>
    </source>
</evidence>
<name>X8DNG3_MYCXE</name>
<gene>
    <name evidence="2" type="ORF">I553_2203</name>
</gene>
<feature type="region of interest" description="Disordered" evidence="1">
    <location>
        <begin position="99"/>
        <end position="130"/>
    </location>
</feature>
<dbReference type="EMBL" id="JAOB01000013">
    <property type="protein sequence ID" value="EUA69015.1"/>
    <property type="molecule type" value="Genomic_DNA"/>
</dbReference>